<reference evidence="6 7" key="1">
    <citation type="submission" date="2024-03" db="EMBL/GenBank/DDBJ databases">
        <title>Complete genome sequence of the green alga Chloropicon roscoffensis RCC1871.</title>
        <authorList>
            <person name="Lemieux C."/>
            <person name="Pombert J.-F."/>
            <person name="Otis C."/>
            <person name="Turmel M."/>
        </authorList>
    </citation>
    <scope>NUCLEOTIDE SEQUENCE [LARGE SCALE GENOMIC DNA]</scope>
    <source>
        <strain evidence="6 7">RCC1871</strain>
    </source>
</reference>
<dbReference type="InterPro" id="IPR032904">
    <property type="entry name" value="MenG"/>
</dbReference>
<dbReference type="InterPro" id="IPR004033">
    <property type="entry name" value="UbiE/COQ5_MeTrFase"/>
</dbReference>
<dbReference type="EMBL" id="CP151504">
    <property type="protein sequence ID" value="WZN61795.1"/>
    <property type="molecule type" value="Genomic_DNA"/>
</dbReference>
<comment type="similarity">
    <text evidence="4">Belongs to the class I-like SAM-binding methyltransferase superfamily. MenG/UbiE family.</text>
</comment>
<dbReference type="NCBIfam" id="TIGR01934">
    <property type="entry name" value="MenG_MenH_UbiE"/>
    <property type="match status" value="1"/>
</dbReference>
<name>A0AAX4P622_9CHLO</name>
<dbReference type="Proteomes" id="UP001472866">
    <property type="component" value="Chromosome 04"/>
</dbReference>
<sequence length="333" mass="35701">MEGRASRGVGAGSSPPPCFVRPSRRTRAIPPRDLRLAGSSSSSTTSTSSFSGPGENDDAARGTTTTATTTLTEEALQGRGDGRSKGRQKLFTNISPVYDVLNDALSLGLHRTWKRRVVKLTECGVGDTALDVCCGSGDLAFLLARKVGGSGHVSALDFSANMLSYALQRSVSKDLFRFTFDRRGGKGGASTISWIHGDALDLPFDDSSFDCVTIGYGLRNVEDRERCLQEVRRVLRPGKRAVILDFNSPDESGEGGRRSKAINTFRDACLDAFVVPVATACGLREEYAYLKPSIADYPTGEDLVALARDEVGFGEAEFQEIAAGLMGALVLRK</sequence>
<dbReference type="HAMAP" id="MF_01813">
    <property type="entry name" value="MenG_UbiE_methyltr"/>
    <property type="match status" value="1"/>
</dbReference>
<proteinExistence type="inferred from homology"/>
<dbReference type="GO" id="GO:0042372">
    <property type="term" value="P:phylloquinone biosynthetic process"/>
    <property type="evidence" value="ECO:0007669"/>
    <property type="project" value="UniProtKB-UniRule"/>
</dbReference>
<evidence type="ECO:0000313" key="7">
    <source>
        <dbReference type="Proteomes" id="UP001472866"/>
    </source>
</evidence>
<dbReference type="EC" id="2.1.1.329" evidence="4"/>
<dbReference type="InterPro" id="IPR029063">
    <property type="entry name" value="SAM-dependent_MTases_sf"/>
</dbReference>
<feature type="compositionally biased region" description="Low complexity" evidence="5">
    <location>
        <begin position="63"/>
        <end position="75"/>
    </location>
</feature>
<dbReference type="GO" id="GO:0052624">
    <property type="term" value="F:2-phytyl-1,4-naphthoquinone methyltransferase activity"/>
    <property type="evidence" value="ECO:0007669"/>
    <property type="project" value="UniProtKB-UniRule"/>
</dbReference>
<dbReference type="SUPFAM" id="SSF53335">
    <property type="entry name" value="S-adenosyl-L-methionine-dependent methyltransferases"/>
    <property type="match status" value="1"/>
</dbReference>
<feature type="region of interest" description="Disordered" evidence="5">
    <location>
        <begin position="1"/>
        <end position="87"/>
    </location>
</feature>
<dbReference type="GO" id="GO:0032259">
    <property type="term" value="P:methylation"/>
    <property type="evidence" value="ECO:0007669"/>
    <property type="project" value="UniProtKB-KW"/>
</dbReference>
<gene>
    <name evidence="4" type="primary">MENG</name>
    <name evidence="6" type="ORF">HKI87_04g33300</name>
</gene>
<dbReference type="InterPro" id="IPR023576">
    <property type="entry name" value="UbiE/COQ5_MeTrFase_CS"/>
</dbReference>
<dbReference type="PANTHER" id="PTHR43591">
    <property type="entry name" value="METHYLTRANSFERASE"/>
    <property type="match status" value="1"/>
</dbReference>
<dbReference type="GO" id="GO:0009507">
    <property type="term" value="C:chloroplast"/>
    <property type="evidence" value="ECO:0007669"/>
    <property type="project" value="UniProtKB-SubCell"/>
</dbReference>
<dbReference type="NCBIfam" id="NF001244">
    <property type="entry name" value="PRK00216.1-5"/>
    <property type="match status" value="1"/>
</dbReference>
<dbReference type="CDD" id="cd02440">
    <property type="entry name" value="AdoMet_MTases"/>
    <property type="match status" value="1"/>
</dbReference>
<accession>A0AAX4P622</accession>
<protein>
    <recommendedName>
        <fullName evidence="4">2-phytyl-1,4-beta-naphthoquinone methyltransferase, chloroplastic</fullName>
        <ecNumber evidence="4">2.1.1.329</ecNumber>
    </recommendedName>
    <alternativeName>
        <fullName evidence="4">Demethylphylloquinone methyltransferase</fullName>
    </alternativeName>
    <alternativeName>
        <fullName evidence="4">Menaquinone biosynthesis methyltransferase ubiE-like protein</fullName>
    </alternativeName>
</protein>
<evidence type="ECO:0000256" key="4">
    <source>
        <dbReference type="HAMAP-Rule" id="MF_03192"/>
    </source>
</evidence>
<keyword evidence="7" id="KW-1185">Reference proteome</keyword>
<dbReference type="AlphaFoldDB" id="A0AAX4P622"/>
<dbReference type="PROSITE" id="PS01183">
    <property type="entry name" value="UBIE_1"/>
    <property type="match status" value="1"/>
</dbReference>
<dbReference type="Gene3D" id="3.40.50.150">
    <property type="entry name" value="Vaccinia Virus protein VP39"/>
    <property type="match status" value="1"/>
</dbReference>
<keyword evidence="4" id="KW-0150">Chloroplast</keyword>
<keyword evidence="1 4" id="KW-0489">Methyltransferase</keyword>
<comment type="function">
    <text evidence="4">Involved in the biosynthesis of phylloquinone (vitamin K1). Methyltransferase required for the conversion of 2-phytyl-1,4-beta-naphthoquinol to phylloquinol.</text>
</comment>
<feature type="compositionally biased region" description="Low complexity" evidence="5">
    <location>
        <begin position="39"/>
        <end position="51"/>
    </location>
</feature>
<evidence type="ECO:0000256" key="3">
    <source>
        <dbReference type="ARBA" id="ARBA00022691"/>
    </source>
</evidence>
<comment type="subcellular location">
    <subcellularLocation>
        <location evidence="4">Plastid</location>
        <location evidence="4">Chloroplast</location>
    </subcellularLocation>
</comment>
<evidence type="ECO:0000256" key="2">
    <source>
        <dbReference type="ARBA" id="ARBA00022679"/>
    </source>
</evidence>
<dbReference type="PROSITE" id="PS51608">
    <property type="entry name" value="SAM_MT_UBIE"/>
    <property type="match status" value="1"/>
</dbReference>
<evidence type="ECO:0000256" key="1">
    <source>
        <dbReference type="ARBA" id="ARBA00022603"/>
    </source>
</evidence>
<organism evidence="6 7">
    <name type="scientific">Chloropicon roscoffensis</name>
    <dbReference type="NCBI Taxonomy" id="1461544"/>
    <lineage>
        <taxon>Eukaryota</taxon>
        <taxon>Viridiplantae</taxon>
        <taxon>Chlorophyta</taxon>
        <taxon>Chloropicophyceae</taxon>
        <taxon>Chloropicales</taxon>
        <taxon>Chloropicaceae</taxon>
        <taxon>Chloropicon</taxon>
    </lineage>
</organism>
<dbReference type="Pfam" id="PF01209">
    <property type="entry name" value="Ubie_methyltran"/>
    <property type="match status" value="1"/>
</dbReference>
<keyword evidence="2 4" id="KW-0808">Transferase</keyword>
<evidence type="ECO:0000313" key="6">
    <source>
        <dbReference type="EMBL" id="WZN61795.1"/>
    </source>
</evidence>
<dbReference type="PANTHER" id="PTHR43591:SF24">
    <property type="entry name" value="2-METHOXY-6-POLYPRENYL-1,4-BENZOQUINOL METHYLASE, MITOCHONDRIAL"/>
    <property type="match status" value="1"/>
</dbReference>
<keyword evidence="4" id="KW-0934">Plastid</keyword>
<comment type="catalytic activity">
    <reaction evidence="4">
        <text>demethylphylloquinol + S-adenosyl-L-methionine = phylloquinol + S-adenosyl-L-homocysteine + H(+)</text>
        <dbReference type="Rhea" id="RHEA:40551"/>
        <dbReference type="ChEBI" id="CHEBI:15378"/>
        <dbReference type="ChEBI" id="CHEBI:28433"/>
        <dbReference type="ChEBI" id="CHEBI:57856"/>
        <dbReference type="ChEBI" id="CHEBI:59789"/>
        <dbReference type="ChEBI" id="CHEBI:87844"/>
        <dbReference type="EC" id="2.1.1.329"/>
    </reaction>
</comment>
<keyword evidence="3 4" id="KW-0949">S-adenosyl-L-methionine</keyword>
<evidence type="ECO:0000256" key="5">
    <source>
        <dbReference type="SAM" id="MobiDB-lite"/>
    </source>
</evidence>
<dbReference type="HAMAP" id="MF_01982">
    <property type="entry name" value="MenG_phylloquinone_subfam"/>
    <property type="match status" value="1"/>
</dbReference>